<proteinExistence type="inferred from homology"/>
<dbReference type="RefSeq" id="WP_200799964.1">
    <property type="nucleotide sequence ID" value="NZ_FQVU01000001.1"/>
</dbReference>
<dbReference type="InterPro" id="IPR029044">
    <property type="entry name" value="Nucleotide-diphossugar_trans"/>
</dbReference>
<dbReference type="Proteomes" id="UP000186132">
    <property type="component" value="Unassembled WGS sequence"/>
</dbReference>
<name>A0A1M5C398_9ACTN</name>
<keyword evidence="5" id="KW-1185">Reference proteome</keyword>
<evidence type="ECO:0000256" key="1">
    <source>
        <dbReference type="ARBA" id="ARBA00006739"/>
    </source>
</evidence>
<dbReference type="AlphaFoldDB" id="A0A1M5C398"/>
<feature type="transmembrane region" description="Helical" evidence="2">
    <location>
        <begin position="292"/>
        <end position="311"/>
    </location>
</feature>
<dbReference type="InterPro" id="IPR001173">
    <property type="entry name" value="Glyco_trans_2-like"/>
</dbReference>
<dbReference type="GO" id="GO:0016740">
    <property type="term" value="F:transferase activity"/>
    <property type="evidence" value="ECO:0007669"/>
    <property type="project" value="UniProtKB-KW"/>
</dbReference>
<dbReference type="CDD" id="cd04179">
    <property type="entry name" value="DPM_DPG-synthase_like"/>
    <property type="match status" value="1"/>
</dbReference>
<feature type="transmembrane region" description="Helical" evidence="2">
    <location>
        <begin position="268"/>
        <end position="286"/>
    </location>
</feature>
<dbReference type="SUPFAM" id="SSF53448">
    <property type="entry name" value="Nucleotide-diphospho-sugar transferases"/>
    <property type="match status" value="1"/>
</dbReference>
<keyword evidence="4" id="KW-0808">Transferase</keyword>
<dbReference type="EMBL" id="FQVU01000001">
    <property type="protein sequence ID" value="SHF49171.1"/>
    <property type="molecule type" value="Genomic_DNA"/>
</dbReference>
<evidence type="ECO:0000313" key="4">
    <source>
        <dbReference type="EMBL" id="SHF49171.1"/>
    </source>
</evidence>
<protein>
    <submittedName>
        <fullName evidence="4">Glycosyltransferase involved in cell wall bisynthesis</fullName>
    </submittedName>
</protein>
<organism evidence="4 5">
    <name type="scientific">Jatrophihabitans endophyticus</name>
    <dbReference type="NCBI Taxonomy" id="1206085"/>
    <lineage>
        <taxon>Bacteria</taxon>
        <taxon>Bacillati</taxon>
        <taxon>Actinomycetota</taxon>
        <taxon>Actinomycetes</taxon>
        <taxon>Jatrophihabitantales</taxon>
        <taxon>Jatrophihabitantaceae</taxon>
        <taxon>Jatrophihabitans</taxon>
    </lineage>
</organism>
<gene>
    <name evidence="4" type="ORF">SAMN05443575_0086</name>
</gene>
<evidence type="ECO:0000256" key="2">
    <source>
        <dbReference type="SAM" id="Phobius"/>
    </source>
</evidence>
<keyword evidence="2" id="KW-0472">Membrane</keyword>
<evidence type="ECO:0000259" key="3">
    <source>
        <dbReference type="Pfam" id="PF00535"/>
    </source>
</evidence>
<dbReference type="PANTHER" id="PTHR48090:SF7">
    <property type="entry name" value="RFBJ PROTEIN"/>
    <property type="match status" value="1"/>
</dbReference>
<dbReference type="Pfam" id="PF00535">
    <property type="entry name" value="Glycos_transf_2"/>
    <property type="match status" value="1"/>
</dbReference>
<keyword evidence="2" id="KW-0812">Transmembrane</keyword>
<keyword evidence="2" id="KW-1133">Transmembrane helix</keyword>
<dbReference type="InterPro" id="IPR050256">
    <property type="entry name" value="Glycosyltransferase_2"/>
</dbReference>
<dbReference type="PANTHER" id="PTHR48090">
    <property type="entry name" value="UNDECAPRENYL-PHOSPHATE 4-DEOXY-4-FORMAMIDO-L-ARABINOSE TRANSFERASE-RELATED"/>
    <property type="match status" value="1"/>
</dbReference>
<feature type="domain" description="Glycosyltransferase 2-like" evidence="3">
    <location>
        <begin position="47"/>
        <end position="200"/>
    </location>
</feature>
<comment type="similarity">
    <text evidence="1">Belongs to the glycosyltransferase 2 family.</text>
</comment>
<dbReference type="STRING" id="1206085.SAMN05443575_0086"/>
<evidence type="ECO:0000313" key="5">
    <source>
        <dbReference type="Proteomes" id="UP000186132"/>
    </source>
</evidence>
<dbReference type="Gene3D" id="3.90.550.10">
    <property type="entry name" value="Spore Coat Polysaccharide Biosynthesis Protein SpsA, Chain A"/>
    <property type="match status" value="1"/>
</dbReference>
<accession>A0A1M5C398</accession>
<reference evidence="4 5" key="1">
    <citation type="submission" date="2016-11" db="EMBL/GenBank/DDBJ databases">
        <authorList>
            <person name="Jaros S."/>
            <person name="Januszkiewicz K."/>
            <person name="Wedrychowicz H."/>
        </authorList>
    </citation>
    <scope>NUCLEOTIDE SEQUENCE [LARGE SCALE GENOMIC DNA]</scope>
    <source>
        <strain evidence="4 5">DSM 45627</strain>
    </source>
</reference>
<sequence>MTSTETAIGTESMTSAEIDLRTFAATHVRVEDEFTGARFPGYRVAAIVPCYNEEAAIGKVVRDLRSTVPGMEIYVYDNRSSDATAEVARKAGAIVRRENLKGKGNVVRRAFADIDADIYLMIDGDDTYDAAAAPAMIQALIDGPHDHVLGIREPETTGEDAYRPGHENGNRMLNAVVGKVFGTNVEDMLSGYRVFSRRFVKSFPAASREFEIETELTVHCLSTRVPTTSVKVGFRDRPAGSESKLRTYRDGFKILSLIVNLARHERPVPFYGAFAALLALLGGVTAPLGIAYATPALFTLAALSTMIGLVLDGTRKTRYEAGRLAYLGQAPVEVRPELLIEDAVTGAAAARRAAFGRSVFEAA</sequence>